<name>A0A366KPT4_9SPHI</name>
<keyword evidence="2" id="KW-1185">Reference proteome</keyword>
<gene>
    <name evidence="1" type="ORF">DRW42_20775</name>
</gene>
<accession>A0A366KPT4</accession>
<evidence type="ECO:0000313" key="2">
    <source>
        <dbReference type="Proteomes" id="UP000252081"/>
    </source>
</evidence>
<dbReference type="AlphaFoldDB" id="A0A366KPT4"/>
<dbReference type="PANTHER" id="PTHR31021:SF1">
    <property type="entry name" value="CHROMOSOME UNDETERMINED SCAFFOLD_56, WHOLE GENOME SHOTGUN SEQUENCE"/>
    <property type="match status" value="1"/>
</dbReference>
<comment type="caution">
    <text evidence="1">The sequence shown here is derived from an EMBL/GenBank/DDBJ whole genome shotgun (WGS) entry which is preliminary data.</text>
</comment>
<reference evidence="1 2" key="1">
    <citation type="submission" date="2018-07" db="EMBL/GenBank/DDBJ databases">
        <title>A draft genome of a endophytic bacteria, a new species of Pedobacter.</title>
        <authorList>
            <person name="Zhang Z.D."/>
            <person name="Chen Z.J."/>
        </authorList>
    </citation>
    <scope>NUCLEOTIDE SEQUENCE [LARGE SCALE GENOMIC DNA]</scope>
    <source>
        <strain evidence="1 2">RS10</strain>
    </source>
</reference>
<dbReference type="RefSeq" id="WP_113950754.1">
    <property type="nucleotide sequence ID" value="NZ_QNQU01000020.1"/>
</dbReference>
<evidence type="ECO:0000313" key="1">
    <source>
        <dbReference type="EMBL" id="RBQ03655.1"/>
    </source>
</evidence>
<dbReference type="GO" id="GO:0030178">
    <property type="term" value="P:negative regulation of Wnt signaling pathway"/>
    <property type="evidence" value="ECO:0007669"/>
    <property type="project" value="InterPro"/>
</dbReference>
<dbReference type="Proteomes" id="UP000252081">
    <property type="component" value="Unassembled WGS sequence"/>
</dbReference>
<dbReference type="GO" id="GO:0017147">
    <property type="term" value="F:Wnt-protein binding"/>
    <property type="evidence" value="ECO:0007669"/>
    <property type="project" value="InterPro"/>
</dbReference>
<dbReference type="InterPro" id="IPR042425">
    <property type="entry name" value="APCDD1"/>
</dbReference>
<dbReference type="PANTHER" id="PTHR31021">
    <property type="entry name" value="ADENOMATOSIS POLYPOSIS COLI DOWN-REGULATED 1"/>
    <property type="match status" value="1"/>
</dbReference>
<dbReference type="OrthoDB" id="8246627at2"/>
<sequence length="188" mass="21413">MTPAEIKEHILGEWISIAFEIRPSSLKNEDGSLKPFYLKRKFSYLANDKFELEIINSADPYGETPLSKIELKGHMVWQGEHPIAAGAQKVKFIADEGYQVTALNQPFADLLNKIALNGYEHWEVNKTQDILKKTFAPFGLAEGQVFAEYDLIYPLDNLLFWGARNVDGRGFDTEENRPSNLQIPLIRN</sequence>
<protein>
    <recommendedName>
        <fullName evidence="3">APCDD1 domain-containing protein</fullName>
    </recommendedName>
</protein>
<evidence type="ECO:0008006" key="3">
    <source>
        <dbReference type="Google" id="ProtNLM"/>
    </source>
</evidence>
<organism evidence="1 2">
    <name type="scientific">Pedobacter miscanthi</name>
    <dbReference type="NCBI Taxonomy" id="2259170"/>
    <lineage>
        <taxon>Bacteria</taxon>
        <taxon>Pseudomonadati</taxon>
        <taxon>Bacteroidota</taxon>
        <taxon>Sphingobacteriia</taxon>
        <taxon>Sphingobacteriales</taxon>
        <taxon>Sphingobacteriaceae</taxon>
        <taxon>Pedobacter</taxon>
    </lineage>
</organism>
<dbReference type="EMBL" id="QNQU01000020">
    <property type="protein sequence ID" value="RBQ03655.1"/>
    <property type="molecule type" value="Genomic_DNA"/>
</dbReference>
<proteinExistence type="predicted"/>
<dbReference type="GO" id="GO:0005886">
    <property type="term" value="C:plasma membrane"/>
    <property type="evidence" value="ECO:0007669"/>
    <property type="project" value="InterPro"/>
</dbReference>